<keyword evidence="2" id="KW-1185">Reference proteome</keyword>
<dbReference type="AlphaFoldDB" id="A0AAC8ZWN5"/>
<reference evidence="2" key="1">
    <citation type="submission" date="2015-08" db="EMBL/GenBank/DDBJ databases">
        <title>Complete Genome Sequence of Azospirillum thiophilum BV-S.</title>
        <authorList>
            <person name="Fomenkov A."/>
            <person name="Vincze T."/>
            <person name="Grabovich M."/>
            <person name="Dubinina G."/>
            <person name="Orlova M."/>
            <person name="Belousova E."/>
            <person name="Roberts R.J."/>
        </authorList>
    </citation>
    <scope>NUCLEOTIDE SEQUENCE [LARGE SCALE GENOMIC DNA]</scope>
    <source>
        <strain evidence="2">BV-S</strain>
    </source>
</reference>
<evidence type="ECO:0000313" key="1">
    <source>
        <dbReference type="EMBL" id="ALG75727.1"/>
    </source>
</evidence>
<dbReference type="KEGG" id="ati:AL072_32825"/>
<accession>A0AAC8ZWN5</accession>
<protein>
    <submittedName>
        <fullName evidence="1">Uncharacterized protein</fullName>
    </submittedName>
</protein>
<proteinExistence type="predicted"/>
<dbReference type="EMBL" id="CP012408">
    <property type="protein sequence ID" value="ALG75727.1"/>
    <property type="molecule type" value="Genomic_DNA"/>
</dbReference>
<sequence length="514" mass="57785">MSESAFDPDFGDPFDDAEDVDGENDGALELNRLDVRLPCRVYSIRYKAAVLSNVPLPVEFLLRLLYEIDDLSEPEIGDFFGFSVTERDYVINRAYDLGFVERKTGRIHLSAQGRRLFDDGFGRPRIGEVETTHAWETFDLISFQSVRHRPLGNFERGFPLLKVTDEETVSSPVDRIRKVFHRTFDEIQANRKNINDPIKHLYSVDDVQPRDRVWTLVPVSVRLTEDNEVNPDLGNWMSAAALRERSDVVRACTDLLESTIVSDDSTEKAFRLLVECAPEQVSPFQWRDGFNPEALLDRIRMQSDASGKASTLRVAGTIWTPANRKRIVETITQWKAAQPGSARPPAAIWWKPSIPHWGCSAEMKGLVEILRSQLRRAAPDAGERGSPMTSAEHREGADGFEVVLVSQNEQDLARRFSMLFDTILTHKGGLQSLPPSFEMLLVPGCCFVALVHTPLAYGTGYPVPLGVVSHNPSNVRNAHQVMIDLIGKRGFNAALGARNKDWNLVLEQLLTLHP</sequence>
<dbReference type="Proteomes" id="UP000069935">
    <property type="component" value="Chromosome 8"/>
</dbReference>
<reference evidence="1 2" key="2">
    <citation type="journal article" date="2016" name="Genome Announc.">
        <title>Complete Genome Sequence of a Strain of Azospirillum thiophilum Isolated from a Sulfide Spring.</title>
        <authorList>
            <person name="Fomenkov A."/>
            <person name="Vincze T."/>
            <person name="Grabovich M."/>
            <person name="Anton B.P."/>
            <person name="Dubinina G."/>
            <person name="Orlova M."/>
            <person name="Belousova E."/>
            <person name="Roberts R.J."/>
        </authorList>
    </citation>
    <scope>NUCLEOTIDE SEQUENCE [LARGE SCALE GENOMIC DNA]</scope>
    <source>
        <strain evidence="1 2">BV-S</strain>
    </source>
</reference>
<evidence type="ECO:0000313" key="2">
    <source>
        <dbReference type="Proteomes" id="UP000069935"/>
    </source>
</evidence>
<name>A0AAC8ZWN5_9PROT</name>
<organism evidence="1 2">
    <name type="scientific">Azospirillum thiophilum</name>
    <dbReference type="NCBI Taxonomy" id="528244"/>
    <lineage>
        <taxon>Bacteria</taxon>
        <taxon>Pseudomonadati</taxon>
        <taxon>Pseudomonadota</taxon>
        <taxon>Alphaproteobacteria</taxon>
        <taxon>Rhodospirillales</taxon>
        <taxon>Azospirillaceae</taxon>
        <taxon>Azospirillum</taxon>
    </lineage>
</organism>
<gene>
    <name evidence="1" type="ORF">AL072_32825</name>
</gene>
<dbReference type="RefSeq" id="WP_045586311.1">
    <property type="nucleotide sequence ID" value="NZ_CP012408.1"/>
</dbReference>